<dbReference type="Proteomes" id="UP000041254">
    <property type="component" value="Unassembled WGS sequence"/>
</dbReference>
<dbReference type="InParanoid" id="A0A0G4H202"/>
<proteinExistence type="predicted"/>
<keyword evidence="2" id="KW-1185">Reference proteome</keyword>
<dbReference type="EMBL" id="CDMY01000938">
    <property type="protein sequence ID" value="CEM37432.1"/>
    <property type="molecule type" value="Genomic_DNA"/>
</dbReference>
<accession>A0A0G4H202</accession>
<sequence>MMMACQAADEANEANEANEGVLWQLTRVEAAPLLRPQQQPLAVSRRFVPGRPAIKWEQCHWYNMPRVAMILESLPPQPPPQPAQPVELSHSSAADPSCYTTLTIWLLKRLSLPRIARKNRHTSSTDEWQRDAHRRELLSELKELYAVLLAAVRAHQKAYEKRLMCSDHVTSDTMLHNKLLERLKKLQPIEDPCVPATAKFVDTIATLLLANPTPPRLAPFLGDQMAVVPFGYEARVIAQQHPTGKVLQEAPEIGLFIVLHHRDIGQLHALLGDGADEEIEEVVKAADELVERLGNKGVVTAWRGDVLDPVAAASQKAISADWEDKDALDQLEEAIASGLTLLQGIDPCSGMYKMKEDMAKAHGSFQRIEKRLSLCLRHLRVGAFLSAGLNTLQRHFPAYATTTVPSSSLFHPVAY</sequence>
<name>A0A0G4H202_VITBC</name>
<dbReference type="VEuPathDB" id="CryptoDB:Vbra_19264"/>
<gene>
    <name evidence="1" type="ORF">Vbra_19264</name>
</gene>
<dbReference type="AlphaFoldDB" id="A0A0G4H202"/>
<protein>
    <submittedName>
        <fullName evidence="1">Uncharacterized protein</fullName>
    </submittedName>
</protein>
<evidence type="ECO:0000313" key="1">
    <source>
        <dbReference type="EMBL" id="CEM37432.1"/>
    </source>
</evidence>
<evidence type="ECO:0000313" key="2">
    <source>
        <dbReference type="Proteomes" id="UP000041254"/>
    </source>
</evidence>
<organism evidence="1 2">
    <name type="scientific">Vitrella brassicaformis (strain CCMP3155)</name>
    <dbReference type="NCBI Taxonomy" id="1169540"/>
    <lineage>
        <taxon>Eukaryota</taxon>
        <taxon>Sar</taxon>
        <taxon>Alveolata</taxon>
        <taxon>Colpodellida</taxon>
        <taxon>Vitrellaceae</taxon>
        <taxon>Vitrella</taxon>
    </lineage>
</organism>
<reference evidence="1 2" key="1">
    <citation type="submission" date="2014-11" db="EMBL/GenBank/DDBJ databases">
        <authorList>
            <person name="Zhu J."/>
            <person name="Qi W."/>
            <person name="Song R."/>
        </authorList>
    </citation>
    <scope>NUCLEOTIDE SEQUENCE [LARGE SCALE GENOMIC DNA]</scope>
</reference>